<accession>A0A0B3YGN1</accession>
<evidence type="ECO:0000313" key="2">
    <source>
        <dbReference type="Proteomes" id="UP000031197"/>
    </source>
</evidence>
<comment type="caution">
    <text evidence="1">The sequence shown here is derived from an EMBL/GenBank/DDBJ whole genome shotgun (WGS) entry which is preliminary data.</text>
</comment>
<sequence>MLHNAGNYLQKNSLNKKMLLALLQGLYAARADFTHFLHEKRIGVVENLLLSRNITNGSGNLT</sequence>
<dbReference type="AlphaFoldDB" id="A0A0B3YGN1"/>
<name>A0A0B3YGN1_9ALTE</name>
<keyword evidence="2" id="KW-1185">Reference proteome</keyword>
<organism evidence="1 2">
    <name type="scientific">Alteromonas marina</name>
    <dbReference type="NCBI Taxonomy" id="203795"/>
    <lineage>
        <taxon>Bacteria</taxon>
        <taxon>Pseudomonadati</taxon>
        <taxon>Pseudomonadota</taxon>
        <taxon>Gammaproteobacteria</taxon>
        <taxon>Alteromonadales</taxon>
        <taxon>Alteromonadaceae</taxon>
        <taxon>Alteromonas/Salinimonas group</taxon>
        <taxon>Alteromonas</taxon>
    </lineage>
</organism>
<dbReference type="Proteomes" id="UP000031197">
    <property type="component" value="Unassembled WGS sequence"/>
</dbReference>
<dbReference type="EMBL" id="JWLW01000005">
    <property type="protein sequence ID" value="KHT56441.1"/>
    <property type="molecule type" value="Genomic_DNA"/>
</dbReference>
<protein>
    <submittedName>
        <fullName evidence="1">Uncharacterized protein</fullName>
    </submittedName>
</protein>
<reference evidence="1 2" key="1">
    <citation type="submission" date="2014-12" db="EMBL/GenBank/DDBJ databases">
        <title>Genome sequencing of Alteromonas marina AD001.</title>
        <authorList>
            <person name="Adrian T.G.S."/>
            <person name="Chan K.G."/>
        </authorList>
    </citation>
    <scope>NUCLEOTIDE SEQUENCE [LARGE SCALE GENOMIC DNA]</scope>
    <source>
        <strain evidence="1 2">AD001</strain>
    </source>
</reference>
<evidence type="ECO:0000313" key="1">
    <source>
        <dbReference type="EMBL" id="KHT56441.1"/>
    </source>
</evidence>
<gene>
    <name evidence="1" type="ORF">RJ41_03565</name>
</gene>
<proteinExistence type="predicted"/>